<feature type="compositionally biased region" description="Basic and acidic residues" evidence="1">
    <location>
        <begin position="100"/>
        <end position="115"/>
    </location>
</feature>
<keyword evidence="3" id="KW-1185">Reference proteome</keyword>
<evidence type="ECO:0000313" key="3">
    <source>
        <dbReference type="Proteomes" id="UP000193144"/>
    </source>
</evidence>
<proteinExistence type="predicted"/>
<comment type="caution">
    <text evidence="2">The sequence shown here is derived from an EMBL/GenBank/DDBJ whole genome shotgun (WGS) entry which is preliminary data.</text>
</comment>
<gene>
    <name evidence="2" type="ORF">BCR34DRAFT_355290</name>
</gene>
<protein>
    <submittedName>
        <fullName evidence="2">Uncharacterized protein</fullName>
    </submittedName>
</protein>
<name>A0A1Y1ZIW5_9PLEO</name>
<reference evidence="2 3" key="1">
    <citation type="submission" date="2016-07" db="EMBL/GenBank/DDBJ databases">
        <title>Pervasive Adenine N6-methylation of Active Genes in Fungi.</title>
        <authorList>
            <consortium name="DOE Joint Genome Institute"/>
            <person name="Mondo S.J."/>
            <person name="Dannebaum R.O."/>
            <person name="Kuo R.C."/>
            <person name="Labutti K."/>
            <person name="Haridas S."/>
            <person name="Kuo A."/>
            <person name="Salamov A."/>
            <person name="Ahrendt S.R."/>
            <person name="Lipzen A."/>
            <person name="Sullivan W."/>
            <person name="Andreopoulos W.B."/>
            <person name="Clum A."/>
            <person name="Lindquist E."/>
            <person name="Daum C."/>
            <person name="Ramamoorthy G.K."/>
            <person name="Gryganskyi A."/>
            <person name="Culley D."/>
            <person name="Magnuson J.K."/>
            <person name="James T.Y."/>
            <person name="O'Malley M.A."/>
            <person name="Stajich J.E."/>
            <person name="Spatafora J.W."/>
            <person name="Visel A."/>
            <person name="Grigoriev I.V."/>
        </authorList>
    </citation>
    <scope>NUCLEOTIDE SEQUENCE [LARGE SCALE GENOMIC DNA]</scope>
    <source>
        <strain evidence="2 3">CBS 115471</strain>
    </source>
</reference>
<accession>A0A1Y1ZIW5</accession>
<organism evidence="2 3">
    <name type="scientific">Clohesyomyces aquaticus</name>
    <dbReference type="NCBI Taxonomy" id="1231657"/>
    <lineage>
        <taxon>Eukaryota</taxon>
        <taxon>Fungi</taxon>
        <taxon>Dikarya</taxon>
        <taxon>Ascomycota</taxon>
        <taxon>Pezizomycotina</taxon>
        <taxon>Dothideomycetes</taxon>
        <taxon>Pleosporomycetidae</taxon>
        <taxon>Pleosporales</taxon>
        <taxon>Lindgomycetaceae</taxon>
        <taxon>Clohesyomyces</taxon>
    </lineage>
</organism>
<dbReference type="Proteomes" id="UP000193144">
    <property type="component" value="Unassembled WGS sequence"/>
</dbReference>
<evidence type="ECO:0000256" key="1">
    <source>
        <dbReference type="SAM" id="MobiDB-lite"/>
    </source>
</evidence>
<feature type="compositionally biased region" description="Low complexity" evidence="1">
    <location>
        <begin position="9"/>
        <end position="20"/>
    </location>
</feature>
<dbReference type="EMBL" id="MCFA01000076">
    <property type="protein sequence ID" value="ORY10181.1"/>
    <property type="molecule type" value="Genomic_DNA"/>
</dbReference>
<evidence type="ECO:0000313" key="2">
    <source>
        <dbReference type="EMBL" id="ORY10181.1"/>
    </source>
</evidence>
<feature type="region of interest" description="Disordered" evidence="1">
    <location>
        <begin position="63"/>
        <end position="155"/>
    </location>
</feature>
<dbReference type="AlphaFoldDB" id="A0A1Y1ZIW5"/>
<dbReference type="OrthoDB" id="3798845at2759"/>
<feature type="region of interest" description="Disordered" evidence="1">
    <location>
        <begin position="1"/>
        <end position="20"/>
    </location>
</feature>
<sequence>MSYSPPPNFNSSSSPVRPSGAAAALRSEALRANPNQRAFLITDGGLNQLVTHVEACNFFQMGYTPRDPVTRQPVDVGGTEMPSYAGGEGAFDPEEEEIGEERRKERERKRREYAEKGPNGFYGNEHQNGRKDNGNSHNGGPNGGVAAWSLANMPP</sequence>